<evidence type="ECO:0000313" key="2">
    <source>
        <dbReference type="Proteomes" id="UP000054217"/>
    </source>
</evidence>
<dbReference type="Proteomes" id="UP000054217">
    <property type="component" value="Unassembled WGS sequence"/>
</dbReference>
<dbReference type="OrthoDB" id="3048541at2759"/>
<dbReference type="InParanoid" id="A0A0C3KC42"/>
<organism evidence="1 2">
    <name type="scientific">Pisolithus tinctorius Marx 270</name>
    <dbReference type="NCBI Taxonomy" id="870435"/>
    <lineage>
        <taxon>Eukaryota</taxon>
        <taxon>Fungi</taxon>
        <taxon>Dikarya</taxon>
        <taxon>Basidiomycota</taxon>
        <taxon>Agaricomycotina</taxon>
        <taxon>Agaricomycetes</taxon>
        <taxon>Agaricomycetidae</taxon>
        <taxon>Boletales</taxon>
        <taxon>Sclerodermatineae</taxon>
        <taxon>Pisolithaceae</taxon>
        <taxon>Pisolithus</taxon>
    </lineage>
</organism>
<sequence>GVSLLIDETALEEAAIYMSDANGVGGLCWLHSHVIDPSLHTYQSALNITHALQEGHVHLAKEVTVVGLHLFGEDTVYPILVAPTCKSEDAGDMETVLTLVTNAYKDTGSPAIVGPLWSIATDGDALRCKAGHKLFVKNKIPISSDLFGILSNLPGLNMFTGNDMVTLDFDFKHVFKHK</sequence>
<feature type="non-terminal residue" evidence="1">
    <location>
        <position position="178"/>
    </location>
</feature>
<dbReference type="AlphaFoldDB" id="A0A0C3KC42"/>
<feature type="non-terminal residue" evidence="1">
    <location>
        <position position="1"/>
    </location>
</feature>
<dbReference type="HOGENOM" id="CLU_051549_0_0_1"/>
<gene>
    <name evidence="1" type="ORF">M404DRAFT_54221</name>
</gene>
<reference evidence="1 2" key="1">
    <citation type="submission" date="2014-04" db="EMBL/GenBank/DDBJ databases">
        <authorList>
            <consortium name="DOE Joint Genome Institute"/>
            <person name="Kuo A."/>
            <person name="Kohler A."/>
            <person name="Costa M.D."/>
            <person name="Nagy L.G."/>
            <person name="Floudas D."/>
            <person name="Copeland A."/>
            <person name="Barry K.W."/>
            <person name="Cichocki N."/>
            <person name="Veneault-Fourrey C."/>
            <person name="LaButti K."/>
            <person name="Lindquist E.A."/>
            <person name="Lipzen A."/>
            <person name="Lundell T."/>
            <person name="Morin E."/>
            <person name="Murat C."/>
            <person name="Sun H."/>
            <person name="Tunlid A."/>
            <person name="Henrissat B."/>
            <person name="Grigoriev I.V."/>
            <person name="Hibbett D.S."/>
            <person name="Martin F."/>
            <person name="Nordberg H.P."/>
            <person name="Cantor M.N."/>
            <person name="Hua S.X."/>
        </authorList>
    </citation>
    <scope>NUCLEOTIDE SEQUENCE [LARGE SCALE GENOMIC DNA]</scope>
    <source>
        <strain evidence="1 2">Marx 270</strain>
    </source>
</reference>
<protein>
    <submittedName>
        <fullName evidence="1">Uncharacterized protein</fullName>
    </submittedName>
</protein>
<accession>A0A0C3KC42</accession>
<proteinExistence type="predicted"/>
<dbReference type="EMBL" id="KN831961">
    <property type="protein sequence ID" value="KIO07202.1"/>
    <property type="molecule type" value="Genomic_DNA"/>
</dbReference>
<keyword evidence="2" id="KW-1185">Reference proteome</keyword>
<name>A0A0C3KC42_PISTI</name>
<reference evidence="2" key="2">
    <citation type="submission" date="2015-01" db="EMBL/GenBank/DDBJ databases">
        <title>Evolutionary Origins and Diversification of the Mycorrhizal Mutualists.</title>
        <authorList>
            <consortium name="DOE Joint Genome Institute"/>
            <consortium name="Mycorrhizal Genomics Consortium"/>
            <person name="Kohler A."/>
            <person name="Kuo A."/>
            <person name="Nagy L.G."/>
            <person name="Floudas D."/>
            <person name="Copeland A."/>
            <person name="Barry K.W."/>
            <person name="Cichocki N."/>
            <person name="Veneault-Fourrey C."/>
            <person name="LaButti K."/>
            <person name="Lindquist E.A."/>
            <person name="Lipzen A."/>
            <person name="Lundell T."/>
            <person name="Morin E."/>
            <person name="Murat C."/>
            <person name="Riley R."/>
            <person name="Ohm R."/>
            <person name="Sun H."/>
            <person name="Tunlid A."/>
            <person name="Henrissat B."/>
            <person name="Grigoriev I.V."/>
            <person name="Hibbett D.S."/>
            <person name="Martin F."/>
        </authorList>
    </citation>
    <scope>NUCLEOTIDE SEQUENCE [LARGE SCALE GENOMIC DNA]</scope>
    <source>
        <strain evidence="2">Marx 270</strain>
    </source>
</reference>
<evidence type="ECO:0000313" key="1">
    <source>
        <dbReference type="EMBL" id="KIO07202.1"/>
    </source>
</evidence>